<evidence type="ECO:0000256" key="1">
    <source>
        <dbReference type="SAM" id="SignalP"/>
    </source>
</evidence>
<protein>
    <recommendedName>
        <fullName evidence="4">Lipoprotein</fullName>
    </recommendedName>
</protein>
<feature type="chain" id="PRO_5008745921" description="Lipoprotein" evidence="1">
    <location>
        <begin position="34"/>
        <end position="127"/>
    </location>
</feature>
<keyword evidence="3" id="KW-1185">Reference proteome</keyword>
<dbReference type="RefSeq" id="WP_141715105.1">
    <property type="nucleotide sequence ID" value="NZ_FMHV01000002.1"/>
</dbReference>
<feature type="signal peptide" evidence="1">
    <location>
        <begin position="1"/>
        <end position="33"/>
    </location>
</feature>
<dbReference type="STRING" id="568872.GA0070624_4095"/>
<gene>
    <name evidence="2" type="ORF">GA0070624_4095</name>
</gene>
<dbReference type="AlphaFoldDB" id="A0A1C6SME3"/>
<reference evidence="3" key="1">
    <citation type="submission" date="2016-06" db="EMBL/GenBank/DDBJ databases">
        <authorList>
            <person name="Varghese N."/>
            <person name="Submissions Spin"/>
        </authorList>
    </citation>
    <scope>NUCLEOTIDE SEQUENCE [LARGE SCALE GENOMIC DNA]</scope>
    <source>
        <strain evidence="3">DSM 45431</strain>
    </source>
</reference>
<evidence type="ECO:0000313" key="3">
    <source>
        <dbReference type="Proteomes" id="UP000199413"/>
    </source>
</evidence>
<dbReference type="EMBL" id="FMHV01000002">
    <property type="protein sequence ID" value="SCL30533.1"/>
    <property type="molecule type" value="Genomic_DNA"/>
</dbReference>
<organism evidence="2 3">
    <name type="scientific">Micromonospora rhizosphaerae</name>
    <dbReference type="NCBI Taxonomy" id="568872"/>
    <lineage>
        <taxon>Bacteria</taxon>
        <taxon>Bacillati</taxon>
        <taxon>Actinomycetota</taxon>
        <taxon>Actinomycetes</taxon>
        <taxon>Micromonosporales</taxon>
        <taxon>Micromonosporaceae</taxon>
        <taxon>Micromonospora</taxon>
    </lineage>
</organism>
<evidence type="ECO:0008006" key="4">
    <source>
        <dbReference type="Google" id="ProtNLM"/>
    </source>
</evidence>
<dbReference type="Proteomes" id="UP000199413">
    <property type="component" value="Unassembled WGS sequence"/>
</dbReference>
<accession>A0A1C6SME3</accession>
<name>A0A1C6SME3_9ACTN</name>
<sequence length="127" mass="13226">MSTSTRIQRATLGALAAVTAAALTAGCSDKAEAADPETLLDCSGGQVTSTNVDHDDTTKETRTPQELAAAWAAAQGGAFSGGRKVAYKSDERTDITFADGQGKATAVLSYRNDDRLGWRLEKALNCA</sequence>
<proteinExistence type="predicted"/>
<keyword evidence="1" id="KW-0732">Signal</keyword>
<evidence type="ECO:0000313" key="2">
    <source>
        <dbReference type="EMBL" id="SCL30533.1"/>
    </source>
</evidence>
<dbReference type="PROSITE" id="PS51257">
    <property type="entry name" value="PROKAR_LIPOPROTEIN"/>
    <property type="match status" value="1"/>
</dbReference>